<proteinExistence type="predicted"/>
<dbReference type="AlphaFoldDB" id="A0A2D4LRV5"/>
<organism evidence="1">
    <name type="scientific">Micrurus spixii</name>
    <name type="common">Amazon coral snake</name>
    <dbReference type="NCBI Taxonomy" id="129469"/>
    <lineage>
        <taxon>Eukaryota</taxon>
        <taxon>Metazoa</taxon>
        <taxon>Chordata</taxon>
        <taxon>Craniata</taxon>
        <taxon>Vertebrata</taxon>
        <taxon>Euteleostomi</taxon>
        <taxon>Lepidosauria</taxon>
        <taxon>Squamata</taxon>
        <taxon>Bifurcata</taxon>
        <taxon>Unidentata</taxon>
        <taxon>Episquamata</taxon>
        <taxon>Toxicofera</taxon>
        <taxon>Serpentes</taxon>
        <taxon>Colubroidea</taxon>
        <taxon>Elapidae</taxon>
        <taxon>Elapinae</taxon>
        <taxon>Micrurus</taxon>
    </lineage>
</organism>
<protein>
    <submittedName>
        <fullName evidence="1">Uncharacterized protein</fullName>
    </submittedName>
</protein>
<evidence type="ECO:0000313" key="1">
    <source>
        <dbReference type="EMBL" id="LAB23720.1"/>
    </source>
</evidence>
<reference evidence="1" key="1">
    <citation type="submission" date="2017-07" db="EMBL/GenBank/DDBJ databases">
        <authorList>
            <person name="Mikheyev A."/>
            <person name="Grau M."/>
        </authorList>
    </citation>
    <scope>NUCLEOTIDE SEQUENCE</scope>
    <source>
        <tissue evidence="1">Venom_gland</tissue>
    </source>
</reference>
<reference evidence="1" key="2">
    <citation type="submission" date="2017-11" db="EMBL/GenBank/DDBJ databases">
        <title>Coralsnake Venomics: Analyses of Venom Gland Transcriptomes and Proteomes of Six Brazilian Taxa.</title>
        <authorList>
            <person name="Aird S.D."/>
            <person name="Jorge da Silva N."/>
            <person name="Qiu L."/>
            <person name="Villar-Briones A."/>
            <person name="Aparecida-Saddi V."/>
            <person name="Campos-Telles M.P."/>
            <person name="Grau M."/>
            <person name="Mikheyev A.S."/>
        </authorList>
    </citation>
    <scope>NUCLEOTIDE SEQUENCE</scope>
    <source>
        <tissue evidence="1">Venom_gland</tissue>
    </source>
</reference>
<sequence length="115" mass="13014">MLSVLTFMQRALYQWPPTFWAPGTSSVERVFSMDRKGVVLRAACIPQMGLHLFAQTDFWHAADQCRSMDWDWGPLLYTFLNKYSYLINYFGLGSSKASASASAMSKVLKMITEAA</sequence>
<name>A0A2D4LRV5_9SAUR</name>
<dbReference type="EMBL" id="IACM01040610">
    <property type="protein sequence ID" value="LAB23720.1"/>
    <property type="molecule type" value="Transcribed_RNA"/>
</dbReference>
<accession>A0A2D4LRV5</accession>